<accession>A0A7J9SJC8</accession>
<proteinExistence type="predicted"/>
<evidence type="ECO:0000256" key="1">
    <source>
        <dbReference type="SAM" id="Coils"/>
    </source>
</evidence>
<organism evidence="2 3">
    <name type="scientific">Halobellus ruber</name>
    <dbReference type="NCBI Taxonomy" id="2761102"/>
    <lineage>
        <taxon>Archaea</taxon>
        <taxon>Methanobacteriati</taxon>
        <taxon>Methanobacteriota</taxon>
        <taxon>Stenosarchaea group</taxon>
        <taxon>Halobacteria</taxon>
        <taxon>Halobacteriales</taxon>
        <taxon>Haloferacaceae</taxon>
        <taxon>Halobellus</taxon>
    </lineage>
</organism>
<dbReference type="Proteomes" id="UP000546257">
    <property type="component" value="Unassembled WGS sequence"/>
</dbReference>
<comment type="caution">
    <text evidence="2">The sequence shown here is derived from an EMBL/GenBank/DDBJ whole genome shotgun (WGS) entry which is preliminary data.</text>
</comment>
<reference evidence="2 3" key="1">
    <citation type="submission" date="2020-08" db="EMBL/GenBank/DDBJ databases">
        <authorList>
            <person name="Seo M.-J."/>
        </authorList>
    </citation>
    <scope>NUCLEOTIDE SEQUENCE [LARGE SCALE GENOMIC DNA]</scope>
    <source>
        <strain evidence="2 3">MBLA0160</strain>
    </source>
</reference>
<sequence>MTFVGRPLNLVVVVAVLVLAAGTVGATVLYNSGVSEVEDQNEQLRAQNEQLREDLASARERVQTLQKRVGSLQRRLAARNETLTEVRAERDAAQSDLRAVCEQVRGENASLPEECANVGSE</sequence>
<keyword evidence="3" id="KW-1185">Reference proteome</keyword>
<feature type="coiled-coil region" evidence="1">
    <location>
        <begin position="34"/>
        <end position="75"/>
    </location>
</feature>
<dbReference type="AlphaFoldDB" id="A0A7J9SJC8"/>
<evidence type="ECO:0000313" key="3">
    <source>
        <dbReference type="Proteomes" id="UP000546257"/>
    </source>
</evidence>
<dbReference type="Gene3D" id="1.10.287.1490">
    <property type="match status" value="1"/>
</dbReference>
<dbReference type="RefSeq" id="WP_185192481.1">
    <property type="nucleotide sequence ID" value="NZ_JACKXD010000002.1"/>
</dbReference>
<dbReference type="EMBL" id="JACKXD010000002">
    <property type="protein sequence ID" value="MBB6646126.1"/>
    <property type="molecule type" value="Genomic_DNA"/>
</dbReference>
<protein>
    <submittedName>
        <fullName evidence="2">Uncharacterized protein</fullName>
    </submittedName>
</protein>
<gene>
    <name evidence="2" type="ORF">H5V44_07470</name>
</gene>
<evidence type="ECO:0000313" key="2">
    <source>
        <dbReference type="EMBL" id="MBB6646126.1"/>
    </source>
</evidence>
<keyword evidence="1" id="KW-0175">Coiled coil</keyword>
<name>A0A7J9SJC8_9EURY</name>